<feature type="non-terminal residue" evidence="2">
    <location>
        <position position="1"/>
    </location>
</feature>
<evidence type="ECO:0000313" key="3">
    <source>
        <dbReference type="Proteomes" id="UP000030748"/>
    </source>
</evidence>
<evidence type="ECO:0000313" key="2">
    <source>
        <dbReference type="EMBL" id="EYU32756.1"/>
    </source>
</evidence>
<dbReference type="InterPro" id="IPR001810">
    <property type="entry name" value="F-box_dom"/>
</dbReference>
<dbReference type="eggNOG" id="ENOG502QUVH">
    <property type="taxonomic scope" value="Eukaryota"/>
</dbReference>
<dbReference type="EMBL" id="KI630827">
    <property type="protein sequence ID" value="EYU32756.1"/>
    <property type="molecule type" value="Genomic_DNA"/>
</dbReference>
<dbReference type="Pfam" id="PF00646">
    <property type="entry name" value="F-box"/>
    <property type="match status" value="1"/>
</dbReference>
<dbReference type="PANTHER" id="PTHR31672">
    <property type="entry name" value="BNACNNG10540D PROTEIN"/>
    <property type="match status" value="1"/>
</dbReference>
<dbReference type="Gene3D" id="1.20.1280.50">
    <property type="match status" value="1"/>
</dbReference>
<organism evidence="2 3">
    <name type="scientific">Erythranthe guttata</name>
    <name type="common">Yellow monkey flower</name>
    <name type="synonym">Mimulus guttatus</name>
    <dbReference type="NCBI Taxonomy" id="4155"/>
    <lineage>
        <taxon>Eukaryota</taxon>
        <taxon>Viridiplantae</taxon>
        <taxon>Streptophyta</taxon>
        <taxon>Embryophyta</taxon>
        <taxon>Tracheophyta</taxon>
        <taxon>Spermatophyta</taxon>
        <taxon>Magnoliopsida</taxon>
        <taxon>eudicotyledons</taxon>
        <taxon>Gunneridae</taxon>
        <taxon>Pentapetalae</taxon>
        <taxon>asterids</taxon>
        <taxon>lamiids</taxon>
        <taxon>Lamiales</taxon>
        <taxon>Phrymaceae</taxon>
        <taxon>Erythranthe</taxon>
    </lineage>
</organism>
<dbReference type="AlphaFoldDB" id="A0A022QXW9"/>
<dbReference type="Pfam" id="PF07734">
    <property type="entry name" value="FBA_1"/>
    <property type="match status" value="1"/>
</dbReference>
<dbReference type="InterPro" id="IPR017451">
    <property type="entry name" value="F-box-assoc_interact_dom"/>
</dbReference>
<name>A0A022QXW9_ERYGU</name>
<proteinExistence type="predicted"/>
<dbReference type="InterPro" id="IPR006527">
    <property type="entry name" value="F-box-assoc_dom_typ1"/>
</dbReference>
<feature type="domain" description="F-box" evidence="1">
    <location>
        <begin position="21"/>
        <end position="71"/>
    </location>
</feature>
<dbReference type="STRING" id="4155.A0A022QXW9"/>
<dbReference type="InterPro" id="IPR036047">
    <property type="entry name" value="F-box-like_dom_sf"/>
</dbReference>
<reference evidence="2 3" key="1">
    <citation type="journal article" date="2013" name="Proc. Natl. Acad. Sci. U.S.A.">
        <title>Fine-scale variation in meiotic recombination in Mimulus inferred from population shotgun sequencing.</title>
        <authorList>
            <person name="Hellsten U."/>
            <person name="Wright K.M."/>
            <person name="Jenkins J."/>
            <person name="Shu S."/>
            <person name="Yuan Y."/>
            <person name="Wessler S.R."/>
            <person name="Schmutz J."/>
            <person name="Willis J.H."/>
            <person name="Rokhsar D.S."/>
        </authorList>
    </citation>
    <scope>NUCLEOTIDE SEQUENCE [LARGE SCALE GENOMIC DNA]</scope>
    <source>
        <strain evidence="3">cv. DUN x IM62</strain>
    </source>
</reference>
<dbReference type="NCBIfam" id="TIGR01640">
    <property type="entry name" value="F_box_assoc_1"/>
    <property type="match status" value="1"/>
</dbReference>
<evidence type="ECO:0000259" key="1">
    <source>
        <dbReference type="PROSITE" id="PS50181"/>
    </source>
</evidence>
<dbReference type="SUPFAM" id="SSF81383">
    <property type="entry name" value="F-box domain"/>
    <property type="match status" value="1"/>
</dbReference>
<dbReference type="PANTHER" id="PTHR31672:SF13">
    <property type="entry name" value="F-BOX PROTEIN CPR30-LIKE"/>
    <property type="match status" value="1"/>
</dbReference>
<sequence length="404" mass="46308">QTMCEEVKLQFYMPTSMIMTTINTLEIPEEIIEEILLNLPVKTLLKFKCVSKRWRSLISGNYFAKRHFKKSSSTTDKDLTDSTYQNRLTFFKRYQTNFFTVRSYSLRGEPVIDLSTGLDNLYPVRSSAEWGCVVGHFNGVVLITVSVRDVLLSWNPSTRRIKKIPLPSFSWGLLRDFSFGFGYHESTDEYTVVCVDISAYPEPCPAHVYSSKTNSWKKIRDFELGCPGRFSAKFVNGRFHWLLPLKVNGRGYDIVSLDSFEEKYEVVARPRCLDIGRIIVGGILDRYDHRLKLEELGGYLSLVVINVDSLWEVNIWAMMEYGAGESWTKVWTLSDFFDVGRRLICVMPLCLKNNGDIAVAVDSNVVVVCNGKNELCRSRINIVDQVKPVFYDESLVSPFGSDER</sequence>
<accession>A0A022QXW9</accession>
<dbReference type="InterPro" id="IPR050796">
    <property type="entry name" value="SCF_F-box_component"/>
</dbReference>
<dbReference type="PROSITE" id="PS50181">
    <property type="entry name" value="FBOX"/>
    <property type="match status" value="1"/>
</dbReference>
<gene>
    <name evidence="2" type="ORF">MIMGU_mgv1a026230mg</name>
</gene>
<dbReference type="Proteomes" id="UP000030748">
    <property type="component" value="Unassembled WGS sequence"/>
</dbReference>
<dbReference type="SMART" id="SM00256">
    <property type="entry name" value="FBOX"/>
    <property type="match status" value="1"/>
</dbReference>
<keyword evidence="3" id="KW-1185">Reference proteome</keyword>
<protein>
    <recommendedName>
        <fullName evidence="1">F-box domain-containing protein</fullName>
    </recommendedName>
</protein>